<comment type="cofactor">
    <cofactor evidence="2">
        <name>NAD(+)</name>
        <dbReference type="ChEBI" id="CHEBI:57540"/>
    </cofactor>
</comment>
<dbReference type="SUPFAM" id="SSF51569">
    <property type="entry name" value="Aldolase"/>
    <property type="match status" value="1"/>
</dbReference>
<dbReference type="EMBL" id="LUGH01000378">
    <property type="protein sequence ID" value="OBZ85617.1"/>
    <property type="molecule type" value="Genomic_DNA"/>
</dbReference>
<comment type="cofactor">
    <cofactor evidence="3">
        <name>Zn(2+)</name>
        <dbReference type="ChEBI" id="CHEBI:29105"/>
    </cofactor>
</comment>
<keyword evidence="7" id="KW-0479">Metal-binding</keyword>
<dbReference type="InterPro" id="IPR001381">
    <property type="entry name" value="DHquinase_I"/>
</dbReference>
<dbReference type="AlphaFoldDB" id="A0A1C7N947"/>
<dbReference type="GO" id="GO:0003856">
    <property type="term" value="F:3-dehydroquinate synthase activity"/>
    <property type="evidence" value="ECO:0007669"/>
    <property type="project" value="UniProtKB-EC"/>
</dbReference>
<dbReference type="InParanoid" id="A0A1C7N947"/>
<accession>A0A1C7N947</accession>
<evidence type="ECO:0000256" key="6">
    <source>
        <dbReference type="ARBA" id="ARBA00022605"/>
    </source>
</evidence>
<dbReference type="NCBIfam" id="TIGR01357">
    <property type="entry name" value="aroB"/>
    <property type="match status" value="1"/>
</dbReference>
<keyword evidence="8" id="KW-0547">Nucleotide-binding</keyword>
<comment type="caution">
    <text evidence="15">The sequence shown here is derived from an EMBL/GenBank/DDBJ whole genome shotgun (WGS) entry which is preliminary data.</text>
</comment>
<dbReference type="Proteomes" id="UP000093000">
    <property type="component" value="Unassembled WGS sequence"/>
</dbReference>
<dbReference type="GO" id="GO:0046872">
    <property type="term" value="F:metal ion binding"/>
    <property type="evidence" value="ECO:0007669"/>
    <property type="project" value="UniProtKB-KW"/>
</dbReference>
<sequence length="770" mass="85830">MVVDIDNITRIQVLNEPNAIHAGYNLMRYIANDVTTVIGNVSNYVIITDINIASIYLQPLLAEFRSHLSPHQRLLSRILPSGEQTKSRQAKANIEDFLLDSSCTRDTCFIALGGGVIGDLVGYVASTFMRGAPFVQIPTTLLAMVDSSIGGKTAIDTPHGKNLIGAFWQPKRIYLDLAVLGTLPKRELANGMAEVIKTAAISSESEFIKLETGKDKFEKAILSLNKPNKSSPDEESAKEFLSSVVCASARFKANVVTQDEKESGLRGLLNFGHSIGHAYEAVLSPDWLHGECISLGLIHEAELSVSLGHCSPSVVERLTKCLSLYHLPTIINEKTKSRLVLSKVMTAMKVDKKNKGSQKRIVLISQLGKTFEPKASDVCDEAIEAILLKYISAKQSIFDNEQPQAPTSQDQINVSFELIATSEPMKPLISELCRMLSDKFNMIMNASKDLRCITCAPSTASKDHYLVYFTLEAGTSAVDLNSPCFEYVVPSVSNASTTKTCQDAFHFLQRIACQQQRHIVPSNRKQSTFVTLPVPSYDAALPSLVQQWLENTDAIEYRVDHLDCTGDWTKMAGDQLMKLRQNSNLPIVYTVRTEPQAGKFNASWINLYLELIQWGHHWGCEYVDVEINTLSDEQLKSIMELNQLYPATKIVASFHDPQHQYSWSSNDMKDVYNKAVQLFEHHRHQGVIKIVGYAQHFYDNIELEVFRHEIDPHQDKKIIMINMGPYGKLSRVTNNFLSPATHPVLPMVAAPGQLSVAELSAIRKELAMDK</sequence>
<evidence type="ECO:0000313" key="15">
    <source>
        <dbReference type="EMBL" id="OBZ85617.1"/>
    </source>
</evidence>
<evidence type="ECO:0000256" key="11">
    <source>
        <dbReference type="ARBA" id="ARBA00023141"/>
    </source>
</evidence>
<keyword evidence="6" id="KW-0028">Amino-acid biosynthesis</keyword>
<dbReference type="Gene3D" id="3.40.50.1970">
    <property type="match status" value="1"/>
</dbReference>
<keyword evidence="16" id="KW-1185">Reference proteome</keyword>
<dbReference type="GO" id="GO:0009073">
    <property type="term" value="P:aromatic amino acid family biosynthetic process"/>
    <property type="evidence" value="ECO:0007669"/>
    <property type="project" value="UniProtKB-KW"/>
</dbReference>
<dbReference type="CDD" id="cd00502">
    <property type="entry name" value="DHQase_I"/>
    <property type="match status" value="1"/>
</dbReference>
<feature type="domain" description="3-dehydroquinate synthase N-terminal" evidence="13">
    <location>
        <begin position="78"/>
        <end position="189"/>
    </location>
</feature>
<evidence type="ECO:0000256" key="10">
    <source>
        <dbReference type="ARBA" id="ARBA00023027"/>
    </source>
</evidence>
<evidence type="ECO:0000256" key="2">
    <source>
        <dbReference type="ARBA" id="ARBA00001911"/>
    </source>
</evidence>
<protein>
    <recommendedName>
        <fullName evidence="5">3-dehydroquinate synthase</fullName>
        <ecNumber evidence="5">4.2.3.4</ecNumber>
    </recommendedName>
</protein>
<evidence type="ECO:0000256" key="1">
    <source>
        <dbReference type="ARBA" id="ARBA00001393"/>
    </source>
</evidence>
<organism evidence="15 16">
    <name type="scientific">Choanephora cucurbitarum</name>
    <dbReference type="NCBI Taxonomy" id="101091"/>
    <lineage>
        <taxon>Eukaryota</taxon>
        <taxon>Fungi</taxon>
        <taxon>Fungi incertae sedis</taxon>
        <taxon>Mucoromycota</taxon>
        <taxon>Mucoromycotina</taxon>
        <taxon>Mucoromycetes</taxon>
        <taxon>Mucorales</taxon>
        <taxon>Mucorineae</taxon>
        <taxon>Choanephoraceae</taxon>
        <taxon>Choanephoroideae</taxon>
        <taxon>Choanephora</taxon>
    </lineage>
</organism>
<dbReference type="FunFam" id="3.40.50.1970:FF:000007">
    <property type="entry name" value="Pentafunctional AROM polypeptide"/>
    <property type="match status" value="1"/>
</dbReference>
<keyword evidence="9" id="KW-0862">Zinc</keyword>
<dbReference type="SUPFAM" id="SSF56796">
    <property type="entry name" value="Dehydroquinate synthase-like"/>
    <property type="match status" value="1"/>
</dbReference>
<dbReference type="GO" id="GO:0005737">
    <property type="term" value="C:cytoplasm"/>
    <property type="evidence" value="ECO:0007669"/>
    <property type="project" value="InterPro"/>
</dbReference>
<evidence type="ECO:0000313" key="16">
    <source>
        <dbReference type="Proteomes" id="UP000093000"/>
    </source>
</evidence>
<name>A0A1C7N947_9FUNG</name>
<dbReference type="PANTHER" id="PTHR43622">
    <property type="entry name" value="3-DEHYDROQUINATE SYNTHASE"/>
    <property type="match status" value="1"/>
</dbReference>
<dbReference type="CDD" id="cd08195">
    <property type="entry name" value="DHQS"/>
    <property type="match status" value="1"/>
</dbReference>
<keyword evidence="10" id="KW-0520">NAD</keyword>
<dbReference type="InterPro" id="IPR056179">
    <property type="entry name" value="DHQS_C"/>
</dbReference>
<evidence type="ECO:0000256" key="7">
    <source>
        <dbReference type="ARBA" id="ARBA00022723"/>
    </source>
</evidence>
<comment type="catalytic activity">
    <reaction evidence="1">
        <text>7-phospho-2-dehydro-3-deoxy-D-arabino-heptonate = 3-dehydroquinate + phosphate</text>
        <dbReference type="Rhea" id="RHEA:21968"/>
        <dbReference type="ChEBI" id="CHEBI:32364"/>
        <dbReference type="ChEBI" id="CHEBI:43474"/>
        <dbReference type="ChEBI" id="CHEBI:58394"/>
        <dbReference type="EC" id="4.2.3.4"/>
    </reaction>
</comment>
<dbReference type="STRING" id="101091.A0A1C7N947"/>
<dbReference type="Pfam" id="PF01487">
    <property type="entry name" value="DHquinase_I"/>
    <property type="match status" value="1"/>
</dbReference>
<reference evidence="15 16" key="1">
    <citation type="submission" date="2016-03" db="EMBL/GenBank/DDBJ databases">
        <title>Choanephora cucurbitarum.</title>
        <authorList>
            <person name="Min B."/>
            <person name="Park H."/>
            <person name="Park J.-H."/>
            <person name="Shin H.-D."/>
            <person name="Choi I.-G."/>
        </authorList>
    </citation>
    <scope>NUCLEOTIDE SEQUENCE [LARGE SCALE GENOMIC DNA]</scope>
    <source>
        <strain evidence="15 16">KUS-F28377</strain>
    </source>
</reference>
<dbReference type="InterPro" id="IPR016037">
    <property type="entry name" value="DHQ_synth_AroB"/>
</dbReference>
<evidence type="ECO:0000259" key="14">
    <source>
        <dbReference type="Pfam" id="PF24621"/>
    </source>
</evidence>
<evidence type="ECO:0000256" key="5">
    <source>
        <dbReference type="ARBA" id="ARBA00013031"/>
    </source>
</evidence>
<keyword evidence="11" id="KW-0057">Aromatic amino acid biosynthesis</keyword>
<evidence type="ECO:0000259" key="13">
    <source>
        <dbReference type="Pfam" id="PF01761"/>
    </source>
</evidence>
<keyword evidence="12" id="KW-0456">Lyase</keyword>
<dbReference type="InterPro" id="IPR030960">
    <property type="entry name" value="DHQS/DOIS_N"/>
</dbReference>
<dbReference type="InterPro" id="IPR013785">
    <property type="entry name" value="Aldolase_TIM"/>
</dbReference>
<dbReference type="NCBIfam" id="TIGR01093">
    <property type="entry name" value="aroD"/>
    <property type="match status" value="1"/>
</dbReference>
<feature type="domain" description="3-dehydroquinate synthase C-terminal" evidence="14">
    <location>
        <begin position="191"/>
        <end position="354"/>
    </location>
</feature>
<evidence type="ECO:0000256" key="12">
    <source>
        <dbReference type="ARBA" id="ARBA00023239"/>
    </source>
</evidence>
<evidence type="ECO:0000256" key="8">
    <source>
        <dbReference type="ARBA" id="ARBA00022741"/>
    </source>
</evidence>
<dbReference type="GO" id="GO:0000166">
    <property type="term" value="F:nucleotide binding"/>
    <property type="evidence" value="ECO:0007669"/>
    <property type="project" value="UniProtKB-KW"/>
</dbReference>
<dbReference type="Pfam" id="PF01761">
    <property type="entry name" value="DHQ_synthase"/>
    <property type="match status" value="1"/>
</dbReference>
<dbReference type="OrthoDB" id="197068at2759"/>
<dbReference type="Gene3D" id="1.20.1090.10">
    <property type="entry name" value="Dehydroquinate synthase-like - alpha domain"/>
    <property type="match status" value="1"/>
</dbReference>
<dbReference type="GO" id="GO:0008652">
    <property type="term" value="P:amino acid biosynthetic process"/>
    <property type="evidence" value="ECO:0007669"/>
    <property type="project" value="UniProtKB-KW"/>
</dbReference>
<dbReference type="Gene3D" id="3.20.20.70">
    <property type="entry name" value="Aldolase class I"/>
    <property type="match status" value="1"/>
</dbReference>
<dbReference type="PANTHER" id="PTHR43622:SF7">
    <property type="entry name" value="3-DEHYDROQUINATE SYNTHASE, CHLOROPLASTIC"/>
    <property type="match status" value="1"/>
</dbReference>
<evidence type="ECO:0000256" key="4">
    <source>
        <dbReference type="ARBA" id="ARBA00004661"/>
    </source>
</evidence>
<dbReference type="InterPro" id="IPR050071">
    <property type="entry name" value="Dehydroquinate_synthase"/>
</dbReference>
<gene>
    <name evidence="15" type="ORF">A0J61_06335</name>
</gene>
<evidence type="ECO:0000256" key="9">
    <source>
        <dbReference type="ARBA" id="ARBA00022833"/>
    </source>
</evidence>
<comment type="pathway">
    <text evidence="4">Metabolic intermediate biosynthesis; chorismate biosynthesis; chorismate from D-erythrose 4-phosphate and phosphoenolpyruvate: step 2/7.</text>
</comment>
<proteinExistence type="predicted"/>
<dbReference type="Pfam" id="PF24621">
    <property type="entry name" value="DHQS_C"/>
    <property type="match status" value="1"/>
</dbReference>
<evidence type="ECO:0000256" key="3">
    <source>
        <dbReference type="ARBA" id="ARBA00001947"/>
    </source>
</evidence>
<dbReference type="GO" id="GO:0003855">
    <property type="term" value="F:3-dehydroquinate dehydratase activity"/>
    <property type="evidence" value="ECO:0007669"/>
    <property type="project" value="InterPro"/>
</dbReference>
<dbReference type="EC" id="4.2.3.4" evidence="5"/>